<keyword evidence="3" id="KW-1185">Reference proteome</keyword>
<dbReference type="RefSeq" id="XP_008078335.1">
    <property type="nucleotide sequence ID" value="XM_008080144.1"/>
</dbReference>
<gene>
    <name evidence="2" type="ORF">GLAREA_10094</name>
</gene>
<name>S3D9J3_GLAL2</name>
<dbReference type="GeneID" id="19469141"/>
<organism evidence="2 3">
    <name type="scientific">Glarea lozoyensis (strain ATCC 20868 / MF5171)</name>
    <dbReference type="NCBI Taxonomy" id="1116229"/>
    <lineage>
        <taxon>Eukaryota</taxon>
        <taxon>Fungi</taxon>
        <taxon>Dikarya</taxon>
        <taxon>Ascomycota</taxon>
        <taxon>Pezizomycotina</taxon>
        <taxon>Leotiomycetes</taxon>
        <taxon>Helotiales</taxon>
        <taxon>Helotiaceae</taxon>
        <taxon>Glarea</taxon>
    </lineage>
</organism>
<sequence length="152" mass="16406">MDTEGVSGLKMLAAVGDFAQRSGEPLDEDMLDKQLITTTAIRKCAAGLGAYIQIAAICFCRWTQESDGGKPPRSPLGAGRAHNPAEASKAFIPRLGNKLTDDEEETEDKEAAKQDVSFDADDIAAARATVLKVLRQQNETPEQPLAVREAYE</sequence>
<dbReference type="KEGG" id="glz:GLAREA_10094"/>
<evidence type="ECO:0000313" key="2">
    <source>
        <dbReference type="EMBL" id="EPE34400.1"/>
    </source>
</evidence>
<dbReference type="HOGENOM" id="CLU_1722542_0_0_1"/>
<evidence type="ECO:0000313" key="3">
    <source>
        <dbReference type="Proteomes" id="UP000016922"/>
    </source>
</evidence>
<feature type="region of interest" description="Disordered" evidence="1">
    <location>
        <begin position="65"/>
        <end position="118"/>
    </location>
</feature>
<dbReference type="EMBL" id="KE145356">
    <property type="protein sequence ID" value="EPE34400.1"/>
    <property type="molecule type" value="Genomic_DNA"/>
</dbReference>
<proteinExistence type="predicted"/>
<dbReference type="Proteomes" id="UP000016922">
    <property type="component" value="Unassembled WGS sequence"/>
</dbReference>
<protein>
    <submittedName>
        <fullName evidence="2">Uncharacterized protein</fullName>
    </submittedName>
</protein>
<accession>S3D9J3</accession>
<reference evidence="2 3" key="1">
    <citation type="journal article" date="2013" name="BMC Genomics">
        <title>Genomics-driven discovery of the pneumocandin biosynthetic gene cluster in the fungus Glarea lozoyensis.</title>
        <authorList>
            <person name="Chen L."/>
            <person name="Yue Q."/>
            <person name="Zhang X."/>
            <person name="Xiang M."/>
            <person name="Wang C."/>
            <person name="Li S."/>
            <person name="Che Y."/>
            <person name="Ortiz-Lopez F.J."/>
            <person name="Bills G.F."/>
            <person name="Liu X."/>
            <person name="An Z."/>
        </authorList>
    </citation>
    <scope>NUCLEOTIDE SEQUENCE [LARGE SCALE GENOMIC DNA]</scope>
    <source>
        <strain evidence="3">ATCC 20868 / MF5171</strain>
    </source>
</reference>
<dbReference type="AlphaFoldDB" id="S3D9J3"/>
<evidence type="ECO:0000256" key="1">
    <source>
        <dbReference type="SAM" id="MobiDB-lite"/>
    </source>
</evidence>